<evidence type="ECO:0000259" key="4">
    <source>
        <dbReference type="Pfam" id="PF00149"/>
    </source>
</evidence>
<evidence type="ECO:0000256" key="1">
    <source>
        <dbReference type="ARBA" id="ARBA00022722"/>
    </source>
</evidence>
<sequence length="406" mass="45267">MRGVSVKNGPTYPTRVAVVKVLHTADNHLDPKLSYLGARLMDRRRDFMESFLRVVGYALEHKPHLFLVAGDLFDSVNPRNPARTQVIRAFRRLHSEGIRVFLIGGNHDMPRSVEEGMSPLHEVEASGYARFFSSVEQPGVEHLTVDGVDVAVVGLSFNHEVPADENPLRYLGVRLPREGDIAIAMLHYNLAGVSVAPPWKAPTVFREDIPSEYRYVALGHVHAHAVVDLAGGVAAYPGSTERRSFAEEGDPSKGFLWVEVPLEGKPRLRLVELPTRSMRTVRVDVGPQVEDPVEHVLRHLPPADQNLMLRLVVRGQLPLSKLAKYSRAALLKRLEGVFFHVSIDDSELRCEVQVVGAPVHESTSPIEAFKAEVEERMRSAKSEEERAVLELALRLGLQRLEEAGAW</sequence>
<dbReference type="InterPro" id="IPR041796">
    <property type="entry name" value="Mre11_N"/>
</dbReference>
<dbReference type="InterPro" id="IPR004843">
    <property type="entry name" value="Calcineurin-like_PHP"/>
</dbReference>
<evidence type="ECO:0000313" key="5">
    <source>
        <dbReference type="EMBL" id="HGI43806.1"/>
    </source>
</evidence>
<dbReference type="InterPro" id="IPR029052">
    <property type="entry name" value="Metallo-depent_PP-like"/>
</dbReference>
<evidence type="ECO:0000256" key="2">
    <source>
        <dbReference type="ARBA" id="ARBA00022801"/>
    </source>
</evidence>
<keyword evidence="1" id="KW-0540">Nuclease</keyword>
<feature type="domain" description="Calcineurin-like phosphoesterase" evidence="4">
    <location>
        <begin position="20"/>
        <end position="223"/>
    </location>
</feature>
<dbReference type="CDD" id="cd00840">
    <property type="entry name" value="MPP_Mre11_N"/>
    <property type="match status" value="1"/>
</dbReference>
<dbReference type="Gene3D" id="3.60.21.10">
    <property type="match status" value="1"/>
</dbReference>
<dbReference type="Pfam" id="PF00149">
    <property type="entry name" value="Metallophos"/>
    <property type="match status" value="1"/>
</dbReference>
<dbReference type="EMBL" id="DTFI01000129">
    <property type="protein sequence ID" value="HGI43806.1"/>
    <property type="molecule type" value="Genomic_DNA"/>
</dbReference>
<comment type="caution">
    <text evidence="5">The sequence shown here is derived from an EMBL/GenBank/DDBJ whole genome shotgun (WGS) entry which is preliminary data.</text>
</comment>
<dbReference type="PANTHER" id="PTHR30337">
    <property type="entry name" value="COMPONENT OF ATP-DEPENDENT DSDNA EXONUCLEASE"/>
    <property type="match status" value="1"/>
</dbReference>
<proteinExistence type="predicted"/>
<name>A0A7C4FBP2_THEPE</name>
<dbReference type="AlphaFoldDB" id="A0A7C4FBP2"/>
<protein>
    <submittedName>
        <fullName evidence="5">DNA repair exonuclease</fullName>
    </submittedName>
</protein>
<dbReference type="SUPFAM" id="SSF56300">
    <property type="entry name" value="Metallo-dependent phosphatases"/>
    <property type="match status" value="1"/>
</dbReference>
<accession>A0A7C4FBP2</accession>
<keyword evidence="3 5" id="KW-0269">Exonuclease</keyword>
<organism evidence="5">
    <name type="scientific">Thermofilum pendens</name>
    <dbReference type="NCBI Taxonomy" id="2269"/>
    <lineage>
        <taxon>Archaea</taxon>
        <taxon>Thermoproteota</taxon>
        <taxon>Thermoprotei</taxon>
        <taxon>Thermofilales</taxon>
        <taxon>Thermofilaceae</taxon>
        <taxon>Thermofilum</taxon>
    </lineage>
</organism>
<dbReference type="GO" id="GO:0004527">
    <property type="term" value="F:exonuclease activity"/>
    <property type="evidence" value="ECO:0007669"/>
    <property type="project" value="UniProtKB-KW"/>
</dbReference>
<gene>
    <name evidence="5" type="ORF">ENV17_05435</name>
</gene>
<evidence type="ECO:0000256" key="3">
    <source>
        <dbReference type="ARBA" id="ARBA00022839"/>
    </source>
</evidence>
<reference evidence="5" key="1">
    <citation type="journal article" date="2020" name="mSystems">
        <title>Genome- and Community-Level Interaction Insights into Carbon Utilization and Element Cycling Functions of Hydrothermarchaeota in Hydrothermal Sediment.</title>
        <authorList>
            <person name="Zhou Z."/>
            <person name="Liu Y."/>
            <person name="Xu W."/>
            <person name="Pan J."/>
            <person name="Luo Z.H."/>
            <person name="Li M."/>
        </authorList>
    </citation>
    <scope>NUCLEOTIDE SEQUENCE [LARGE SCALE GENOMIC DNA]</scope>
    <source>
        <strain evidence="5">SpSt-735</strain>
    </source>
</reference>
<dbReference type="InterPro" id="IPR050535">
    <property type="entry name" value="DNA_Repair-Maintenance_Comp"/>
</dbReference>
<dbReference type="PANTHER" id="PTHR30337:SF0">
    <property type="entry name" value="NUCLEASE SBCCD SUBUNIT D"/>
    <property type="match status" value="1"/>
</dbReference>
<keyword evidence="2" id="KW-0378">Hydrolase</keyword>